<organism evidence="5 6">
    <name type="scientific">Gigaspora rosea</name>
    <dbReference type="NCBI Taxonomy" id="44941"/>
    <lineage>
        <taxon>Eukaryota</taxon>
        <taxon>Fungi</taxon>
        <taxon>Fungi incertae sedis</taxon>
        <taxon>Mucoromycota</taxon>
        <taxon>Glomeromycotina</taxon>
        <taxon>Glomeromycetes</taxon>
        <taxon>Diversisporales</taxon>
        <taxon>Gigasporaceae</taxon>
        <taxon>Gigaspora</taxon>
    </lineage>
</organism>
<dbReference type="InterPro" id="IPR001789">
    <property type="entry name" value="Sig_transdc_resp-reg_receiver"/>
</dbReference>
<reference evidence="5 6" key="1">
    <citation type="submission" date="2018-06" db="EMBL/GenBank/DDBJ databases">
        <title>Comparative genomics reveals the genomic features of Rhizophagus irregularis, R. cerebriforme, R. diaphanum and Gigaspora rosea, and their symbiotic lifestyle signature.</title>
        <authorList>
            <person name="Morin E."/>
            <person name="San Clemente H."/>
            <person name="Chen E.C.H."/>
            <person name="De La Providencia I."/>
            <person name="Hainaut M."/>
            <person name="Kuo A."/>
            <person name="Kohler A."/>
            <person name="Murat C."/>
            <person name="Tang N."/>
            <person name="Roy S."/>
            <person name="Loubradou J."/>
            <person name="Henrissat B."/>
            <person name="Grigoriev I.V."/>
            <person name="Corradi N."/>
            <person name="Roux C."/>
            <person name="Martin F.M."/>
        </authorList>
    </citation>
    <scope>NUCLEOTIDE SEQUENCE [LARGE SCALE GENOMIC DNA]</scope>
    <source>
        <strain evidence="5 6">DAOM 194757</strain>
    </source>
</reference>
<dbReference type="OrthoDB" id="60033at2759"/>
<dbReference type="SUPFAM" id="SSF52172">
    <property type="entry name" value="CheY-like"/>
    <property type="match status" value="1"/>
</dbReference>
<dbReference type="Pfam" id="PF00072">
    <property type="entry name" value="Response_reg"/>
    <property type="match status" value="1"/>
</dbReference>
<evidence type="ECO:0000256" key="1">
    <source>
        <dbReference type="ARBA" id="ARBA00022553"/>
    </source>
</evidence>
<dbReference type="PROSITE" id="PS50110">
    <property type="entry name" value="RESPONSE_REGULATORY"/>
    <property type="match status" value="1"/>
</dbReference>
<dbReference type="PANTHER" id="PTHR45339:SF1">
    <property type="entry name" value="HYBRID SIGNAL TRANSDUCTION HISTIDINE KINASE J"/>
    <property type="match status" value="1"/>
</dbReference>
<keyword evidence="6" id="KW-1185">Reference proteome</keyword>
<dbReference type="Proteomes" id="UP000266673">
    <property type="component" value="Unassembled WGS sequence"/>
</dbReference>
<comment type="caution">
    <text evidence="3">Lacks conserved residue(s) required for the propagation of feature annotation.</text>
</comment>
<dbReference type="AlphaFoldDB" id="A0A397U7D6"/>
<keyword evidence="1" id="KW-0597">Phosphoprotein</keyword>
<dbReference type="PANTHER" id="PTHR45339">
    <property type="entry name" value="HYBRID SIGNAL TRANSDUCTION HISTIDINE KINASE J"/>
    <property type="match status" value="1"/>
</dbReference>
<accession>A0A397U7D6</accession>
<gene>
    <name evidence="5" type="ORF">C2G38_538819</name>
</gene>
<name>A0A397U7D6_9GLOM</name>
<evidence type="ECO:0000256" key="2">
    <source>
        <dbReference type="ARBA" id="ARBA00023012"/>
    </source>
</evidence>
<sequence>MSGFDVSQAIRAMRPPISNVPIIVLTTSPMEEIQNKFIETGINDYLAKPLKIEELEKILTKWIDDN</sequence>
<protein>
    <recommendedName>
        <fullName evidence="4">Response regulatory domain-containing protein</fullName>
    </recommendedName>
</protein>
<evidence type="ECO:0000313" key="6">
    <source>
        <dbReference type="Proteomes" id="UP000266673"/>
    </source>
</evidence>
<evidence type="ECO:0000259" key="4">
    <source>
        <dbReference type="PROSITE" id="PS50110"/>
    </source>
</evidence>
<evidence type="ECO:0000256" key="3">
    <source>
        <dbReference type="PROSITE-ProRule" id="PRU00169"/>
    </source>
</evidence>
<dbReference type="GO" id="GO:0000160">
    <property type="term" value="P:phosphorelay signal transduction system"/>
    <property type="evidence" value="ECO:0007669"/>
    <property type="project" value="UniProtKB-KW"/>
</dbReference>
<dbReference type="Gene3D" id="3.40.50.2300">
    <property type="match status" value="1"/>
</dbReference>
<proteinExistence type="predicted"/>
<dbReference type="STRING" id="44941.A0A397U7D6"/>
<comment type="caution">
    <text evidence="5">The sequence shown here is derived from an EMBL/GenBank/DDBJ whole genome shotgun (WGS) entry which is preliminary data.</text>
</comment>
<feature type="domain" description="Response regulatory" evidence="4">
    <location>
        <begin position="1"/>
        <end position="63"/>
    </location>
</feature>
<evidence type="ECO:0000313" key="5">
    <source>
        <dbReference type="EMBL" id="RIB06140.1"/>
    </source>
</evidence>
<keyword evidence="2" id="KW-0902">Two-component regulatory system</keyword>
<dbReference type="EMBL" id="QKWP01001863">
    <property type="protein sequence ID" value="RIB06140.1"/>
    <property type="molecule type" value="Genomic_DNA"/>
</dbReference>
<dbReference type="InterPro" id="IPR011006">
    <property type="entry name" value="CheY-like_superfamily"/>
</dbReference>